<name>A0A371RKX8_9PROT</name>
<dbReference type="GO" id="GO:0000166">
    <property type="term" value="F:nucleotide binding"/>
    <property type="evidence" value="ECO:0007669"/>
    <property type="project" value="InterPro"/>
</dbReference>
<dbReference type="Gene3D" id="3.40.50.720">
    <property type="entry name" value="NAD(P)-binding Rossmann-like Domain"/>
    <property type="match status" value="1"/>
</dbReference>
<reference evidence="3 4" key="1">
    <citation type="submission" date="2018-08" db="EMBL/GenBank/DDBJ databases">
        <title>Parvularcula sp. SM1705, isolated from surface water of the South Sea China.</title>
        <authorList>
            <person name="Sun L."/>
        </authorList>
    </citation>
    <scope>NUCLEOTIDE SEQUENCE [LARGE SCALE GENOMIC DNA]</scope>
    <source>
        <strain evidence="3 4">SM1705</strain>
    </source>
</reference>
<dbReference type="InterPro" id="IPR051317">
    <property type="entry name" value="Gfo/Idh/MocA_oxidoreduct"/>
</dbReference>
<dbReference type="Pfam" id="PF01408">
    <property type="entry name" value="GFO_IDH_MocA"/>
    <property type="match status" value="1"/>
</dbReference>
<feature type="domain" description="GFO/IDH/MocA-like oxidoreductase" evidence="2">
    <location>
        <begin position="141"/>
        <end position="270"/>
    </location>
</feature>
<evidence type="ECO:0000259" key="1">
    <source>
        <dbReference type="Pfam" id="PF01408"/>
    </source>
</evidence>
<dbReference type="PANTHER" id="PTHR43708">
    <property type="entry name" value="CONSERVED EXPRESSED OXIDOREDUCTASE (EUROFUNG)"/>
    <property type="match status" value="1"/>
</dbReference>
<proteinExistence type="predicted"/>
<dbReference type="SUPFAM" id="SSF55347">
    <property type="entry name" value="Glyceraldehyde-3-phosphate dehydrogenase-like, C-terminal domain"/>
    <property type="match status" value="1"/>
</dbReference>
<organism evidence="3 4">
    <name type="scientific">Parvularcula marina</name>
    <dbReference type="NCBI Taxonomy" id="2292771"/>
    <lineage>
        <taxon>Bacteria</taxon>
        <taxon>Pseudomonadati</taxon>
        <taxon>Pseudomonadota</taxon>
        <taxon>Alphaproteobacteria</taxon>
        <taxon>Parvularculales</taxon>
        <taxon>Parvularculaceae</taxon>
        <taxon>Parvularcula</taxon>
    </lineage>
</organism>
<dbReference type="InterPro" id="IPR000683">
    <property type="entry name" value="Gfo/Idh/MocA-like_OxRdtase_N"/>
</dbReference>
<dbReference type="FunCoup" id="A0A371RKX8">
    <property type="interactions" value="98"/>
</dbReference>
<dbReference type="InParanoid" id="A0A371RKX8"/>
<dbReference type="InterPro" id="IPR036291">
    <property type="entry name" value="NAD(P)-bd_dom_sf"/>
</dbReference>
<feature type="domain" description="Gfo/Idh/MocA-like oxidoreductase N-terminal" evidence="1">
    <location>
        <begin position="2"/>
        <end position="128"/>
    </location>
</feature>
<dbReference type="PANTHER" id="PTHR43708:SF3">
    <property type="entry name" value="OXIDOREDUCTASE"/>
    <property type="match status" value="1"/>
</dbReference>
<sequence length="383" mass="40564">MGMVGGGQGAFIGAIHRLAAGITGEIALVAGAFSRDGDASRAFGAELGLSPERSYASYTEMFGAELALPEDIRMQCVSIVTPNDSHADIACSAMKAGFDVICDKPLAGVLEDALRIEEAVKETGRLFALTQTYTGYPMAIEARERIAAGELGEIRRVAVSYLQDWLSREDDTKGSKQASWRSDPARSGESGAFADIGTHAYNMVEFMTGERVTDVAAELRAVLPGRAIDDDGMAMFRLDGGAAGLISASQVCSGAINALRIEIYGSKASLHWFQEEPNTLSLKRRGEPEMVLRSGAGTPYLSDAALAVCRTPGGHPEGYIEAFANLYAAFAGDVRDGGKRPGTPPGYATIEDGMSAMRFIRAANISSKNNSAWTPLAGIENQS</sequence>
<accession>A0A371RKX8</accession>
<comment type="caution">
    <text evidence="3">The sequence shown here is derived from an EMBL/GenBank/DDBJ whole genome shotgun (WGS) entry which is preliminary data.</text>
</comment>
<protein>
    <submittedName>
        <fullName evidence="3">Gfo/Idh/MocA family oxidoreductase</fullName>
    </submittedName>
</protein>
<dbReference type="Proteomes" id="UP000264589">
    <property type="component" value="Unassembled WGS sequence"/>
</dbReference>
<dbReference type="EMBL" id="QUQO01000001">
    <property type="protein sequence ID" value="RFB06036.1"/>
    <property type="molecule type" value="Genomic_DNA"/>
</dbReference>
<evidence type="ECO:0000259" key="2">
    <source>
        <dbReference type="Pfam" id="PF22725"/>
    </source>
</evidence>
<dbReference type="OrthoDB" id="9815825at2"/>
<evidence type="ECO:0000313" key="4">
    <source>
        <dbReference type="Proteomes" id="UP000264589"/>
    </source>
</evidence>
<dbReference type="InterPro" id="IPR055170">
    <property type="entry name" value="GFO_IDH_MocA-like_dom"/>
</dbReference>
<gene>
    <name evidence="3" type="ORF">DX908_12655</name>
</gene>
<dbReference type="Pfam" id="PF22725">
    <property type="entry name" value="GFO_IDH_MocA_C3"/>
    <property type="match status" value="1"/>
</dbReference>
<keyword evidence="4" id="KW-1185">Reference proteome</keyword>
<dbReference type="Gene3D" id="3.30.360.10">
    <property type="entry name" value="Dihydrodipicolinate Reductase, domain 2"/>
    <property type="match status" value="1"/>
</dbReference>
<evidence type="ECO:0000313" key="3">
    <source>
        <dbReference type="EMBL" id="RFB06036.1"/>
    </source>
</evidence>
<dbReference type="AlphaFoldDB" id="A0A371RKX8"/>
<dbReference type="SUPFAM" id="SSF51735">
    <property type="entry name" value="NAD(P)-binding Rossmann-fold domains"/>
    <property type="match status" value="1"/>
</dbReference>